<reference evidence="2 3" key="1">
    <citation type="submission" date="2016-10" db="EMBL/GenBank/DDBJ databases">
        <authorList>
            <person name="de Groot N.N."/>
        </authorList>
    </citation>
    <scope>NUCLEOTIDE SEQUENCE [LARGE SCALE GENOMIC DNA]</scope>
    <source>
        <strain evidence="2 3">CGMCC 4.5739</strain>
    </source>
</reference>
<evidence type="ECO:0000313" key="3">
    <source>
        <dbReference type="Proteomes" id="UP000199207"/>
    </source>
</evidence>
<evidence type="ECO:0000313" key="2">
    <source>
        <dbReference type="EMBL" id="SFB90505.1"/>
    </source>
</evidence>
<keyword evidence="2" id="KW-0808">Transferase</keyword>
<dbReference type="InterPro" id="IPR016181">
    <property type="entry name" value="Acyl_CoA_acyltransferase"/>
</dbReference>
<dbReference type="AlphaFoldDB" id="A0A1I1ETP7"/>
<dbReference type="InterPro" id="IPR056935">
    <property type="entry name" value="Rv0428c-like_C"/>
</dbReference>
<gene>
    <name evidence="2" type="ORF">SAMN05421773_101462</name>
</gene>
<name>A0A1I1ETP7_9ACTN</name>
<proteinExistence type="predicted"/>
<dbReference type="Gene3D" id="3.40.630.30">
    <property type="match status" value="1"/>
</dbReference>
<protein>
    <submittedName>
        <fullName evidence="2">Acetyltransferase (GNAT) family protein</fullName>
    </submittedName>
</protein>
<organism evidence="2 3">
    <name type="scientific">Streptomyces aidingensis</name>
    <dbReference type="NCBI Taxonomy" id="910347"/>
    <lineage>
        <taxon>Bacteria</taxon>
        <taxon>Bacillati</taxon>
        <taxon>Actinomycetota</taxon>
        <taxon>Actinomycetes</taxon>
        <taxon>Kitasatosporales</taxon>
        <taxon>Streptomycetaceae</taxon>
        <taxon>Streptomyces</taxon>
    </lineage>
</organism>
<feature type="domain" description="N-acetyltransferase" evidence="1">
    <location>
        <begin position="156"/>
        <end position="297"/>
    </location>
</feature>
<dbReference type="EMBL" id="FOLM01000001">
    <property type="protein sequence ID" value="SFB90505.1"/>
    <property type="molecule type" value="Genomic_DNA"/>
</dbReference>
<keyword evidence="3" id="KW-1185">Reference proteome</keyword>
<dbReference type="SUPFAM" id="SSF55729">
    <property type="entry name" value="Acyl-CoA N-acyltransferases (Nat)"/>
    <property type="match status" value="1"/>
</dbReference>
<evidence type="ECO:0000259" key="1">
    <source>
        <dbReference type="PROSITE" id="PS51186"/>
    </source>
</evidence>
<dbReference type="PROSITE" id="PS51186">
    <property type="entry name" value="GNAT"/>
    <property type="match status" value="1"/>
</dbReference>
<dbReference type="Proteomes" id="UP000199207">
    <property type="component" value="Unassembled WGS sequence"/>
</dbReference>
<dbReference type="STRING" id="910347.SAMN05421773_101462"/>
<dbReference type="InterPro" id="IPR000182">
    <property type="entry name" value="GNAT_dom"/>
</dbReference>
<dbReference type="Pfam" id="PF24553">
    <property type="entry name" value="Rv0428c_C"/>
    <property type="match status" value="1"/>
</dbReference>
<dbReference type="GO" id="GO:0016747">
    <property type="term" value="F:acyltransferase activity, transferring groups other than amino-acyl groups"/>
    <property type="evidence" value="ECO:0007669"/>
    <property type="project" value="InterPro"/>
</dbReference>
<sequence>MLSITRRDGETVRIPEASLVAGKTVPAAPARRRGQPAAGVRELTGVAARGWPAPDSERIGGWLCRAAHHWTRRANSAFPLGGPEELADPAALERVAAWYAERGLPARLRVATGAADAHERLAARLERDGWTAEAHTALLTGALAPLADREPDTRVRVGRELTAQWLRGWPRTAGEAADEETAAVARQVLTGGPSVWFAVVPGAPESGDGPAAVGRCVVDGRWAGFAAIAVAPGRRREGLATAVMAELARAALAEGAGAAWLEVETGNPGAQALYRGLGFTEHHHYHYRRAPGADRPG</sequence>
<accession>A0A1I1ETP7</accession>